<comment type="caution">
    <text evidence="2">The sequence shown here is derived from an EMBL/GenBank/DDBJ whole genome shotgun (WGS) entry which is preliminary data.</text>
</comment>
<dbReference type="Proteomes" id="UP001172673">
    <property type="component" value="Unassembled WGS sequence"/>
</dbReference>
<feature type="region of interest" description="Disordered" evidence="1">
    <location>
        <begin position="273"/>
        <end position="309"/>
    </location>
</feature>
<protein>
    <submittedName>
        <fullName evidence="2">Uncharacterized protein</fullName>
    </submittedName>
</protein>
<keyword evidence="3" id="KW-1185">Reference proteome</keyword>
<reference evidence="2" key="1">
    <citation type="submission" date="2022-10" db="EMBL/GenBank/DDBJ databases">
        <title>Culturing micro-colonial fungi from biological soil crusts in the Mojave desert and describing Neophaeococcomyces mojavensis, and introducing the new genera and species Taxawa tesnikishii.</title>
        <authorList>
            <person name="Kurbessoian T."/>
            <person name="Stajich J.E."/>
        </authorList>
    </citation>
    <scope>NUCLEOTIDE SEQUENCE</scope>
    <source>
        <strain evidence="2">TK_41</strain>
    </source>
</reference>
<organism evidence="2 3">
    <name type="scientific">Cladophialophora chaetospira</name>
    <dbReference type="NCBI Taxonomy" id="386627"/>
    <lineage>
        <taxon>Eukaryota</taxon>
        <taxon>Fungi</taxon>
        <taxon>Dikarya</taxon>
        <taxon>Ascomycota</taxon>
        <taxon>Pezizomycotina</taxon>
        <taxon>Eurotiomycetes</taxon>
        <taxon>Chaetothyriomycetidae</taxon>
        <taxon>Chaetothyriales</taxon>
        <taxon>Herpotrichiellaceae</taxon>
        <taxon>Cladophialophora</taxon>
    </lineage>
</organism>
<proteinExistence type="predicted"/>
<dbReference type="EMBL" id="JAPDRK010000009">
    <property type="protein sequence ID" value="KAJ9608879.1"/>
    <property type="molecule type" value="Genomic_DNA"/>
</dbReference>
<accession>A0AA39CI26</accession>
<feature type="compositionally biased region" description="Basic and acidic residues" evidence="1">
    <location>
        <begin position="29"/>
        <end position="41"/>
    </location>
</feature>
<feature type="compositionally biased region" description="Polar residues" evidence="1">
    <location>
        <begin position="17"/>
        <end position="28"/>
    </location>
</feature>
<gene>
    <name evidence="2" type="ORF">H2200_006650</name>
</gene>
<evidence type="ECO:0000256" key="1">
    <source>
        <dbReference type="SAM" id="MobiDB-lite"/>
    </source>
</evidence>
<feature type="region of interest" description="Disordered" evidence="1">
    <location>
        <begin position="1"/>
        <end position="41"/>
    </location>
</feature>
<evidence type="ECO:0000313" key="3">
    <source>
        <dbReference type="Proteomes" id="UP001172673"/>
    </source>
</evidence>
<evidence type="ECO:0000313" key="2">
    <source>
        <dbReference type="EMBL" id="KAJ9608879.1"/>
    </source>
</evidence>
<dbReference type="AlphaFoldDB" id="A0AA39CI26"/>
<name>A0AA39CI26_9EURO</name>
<sequence>MAHTQDIADVEMEDVYDSNQDSTWPNTNHADKGNDETANRDPDDVEVFVRAIGNNTYTTPLVRIPTKDARDRQSLWEAASRGGIVDGRVMDGRPARERSELTPIFLLQETGTRKHAMKHSQWWTIHWNNATFQIPDWYERNVLNGTAERLIIEVHIGWEDQLPAETVDPAEAWKEVNQAYDAAGRGKTTIENKPFQRIIWNKEAGMIENVVSEPGTVALFPEREPVEPAPSCDICQAAGKKLGKWRRLTSAYRAAVRAKSDGNTSTAFMIAGNQEDSSQSAESESSVSHVGARGWTSQLAVRGGQKPGE</sequence>
<feature type="compositionally biased region" description="Low complexity" evidence="1">
    <location>
        <begin position="275"/>
        <end position="288"/>
    </location>
</feature>